<reference evidence="1 2" key="1">
    <citation type="submission" date="2014-04" db="EMBL/GenBank/DDBJ databases">
        <title>Evolutionary Origins and Diversification of the Mycorrhizal Mutualists.</title>
        <authorList>
            <consortium name="DOE Joint Genome Institute"/>
            <consortium name="Mycorrhizal Genomics Consortium"/>
            <person name="Kohler A."/>
            <person name="Kuo A."/>
            <person name="Nagy L.G."/>
            <person name="Floudas D."/>
            <person name="Copeland A."/>
            <person name="Barry K.W."/>
            <person name="Cichocki N."/>
            <person name="Veneault-Fourrey C."/>
            <person name="LaButti K."/>
            <person name="Lindquist E.A."/>
            <person name="Lipzen A."/>
            <person name="Lundell T."/>
            <person name="Morin E."/>
            <person name="Murat C."/>
            <person name="Riley R."/>
            <person name="Ohm R."/>
            <person name="Sun H."/>
            <person name="Tunlid A."/>
            <person name="Henrissat B."/>
            <person name="Grigoriev I.V."/>
            <person name="Hibbett D.S."/>
            <person name="Martin F."/>
        </authorList>
    </citation>
    <scope>NUCLEOTIDE SEQUENCE [LARGE SCALE GENOMIC DNA]</scope>
    <source>
        <strain evidence="1 2">Koide BX008</strain>
    </source>
</reference>
<protein>
    <submittedName>
        <fullName evidence="1">Uncharacterized protein</fullName>
    </submittedName>
</protein>
<gene>
    <name evidence="1" type="ORF">M378DRAFT_173600</name>
</gene>
<proteinExistence type="predicted"/>
<evidence type="ECO:0000313" key="2">
    <source>
        <dbReference type="Proteomes" id="UP000054549"/>
    </source>
</evidence>
<accession>A0A0C2RYR0</accession>
<sequence>MALHTAVGRTQRLFYDATLKASSRNNFPLALRSVHTLLPIPTELVGHILHIWDPLDVPSGLQRYRLFGPL</sequence>
<organism evidence="1 2">
    <name type="scientific">Amanita muscaria (strain Koide BX008)</name>
    <dbReference type="NCBI Taxonomy" id="946122"/>
    <lineage>
        <taxon>Eukaryota</taxon>
        <taxon>Fungi</taxon>
        <taxon>Dikarya</taxon>
        <taxon>Basidiomycota</taxon>
        <taxon>Agaricomycotina</taxon>
        <taxon>Agaricomycetes</taxon>
        <taxon>Agaricomycetidae</taxon>
        <taxon>Agaricales</taxon>
        <taxon>Pluteineae</taxon>
        <taxon>Amanitaceae</taxon>
        <taxon>Amanita</taxon>
    </lineage>
</organism>
<dbReference type="Proteomes" id="UP000054549">
    <property type="component" value="Unassembled WGS sequence"/>
</dbReference>
<name>A0A0C2RYR0_AMAMK</name>
<dbReference type="AlphaFoldDB" id="A0A0C2RYR0"/>
<evidence type="ECO:0000313" key="1">
    <source>
        <dbReference type="EMBL" id="KIL55480.1"/>
    </source>
</evidence>
<dbReference type="InParanoid" id="A0A0C2RYR0"/>
<keyword evidence="2" id="KW-1185">Reference proteome</keyword>
<dbReference type="HOGENOM" id="CLU_2757258_0_0_1"/>
<dbReference type="EMBL" id="KN818510">
    <property type="protein sequence ID" value="KIL55480.1"/>
    <property type="molecule type" value="Genomic_DNA"/>
</dbReference>